<evidence type="ECO:0000256" key="2">
    <source>
        <dbReference type="ARBA" id="ARBA00022695"/>
    </source>
</evidence>
<sequence>MQAVILAAGRGTRMGPLTEKKPKPLLEVNGKSLLEHKLAALPEEVDEVIIVIGYRGEMIRDKFGASYGNITLRYVRQENPTGGTAEALWLAKDLLRGKFLVMNGDNIYAREDIEKCIKSENWSVLVGAAEAIRTGAVIADESGRVLSIVENTEHSGKENYANTALYVLDTRVFDYDPKPKAAGSSELGLPQTFIQAAQDIPIKTVQASGWVEIKEPSDLEKASVFLTQRHP</sequence>
<keyword evidence="1" id="KW-0808">Transferase</keyword>
<dbReference type="Gene3D" id="3.90.550.10">
    <property type="entry name" value="Spore Coat Polysaccharide Biosynthesis Protein SpsA, Chain A"/>
    <property type="match status" value="1"/>
</dbReference>
<feature type="domain" description="Nucleotidyl transferase" evidence="3">
    <location>
        <begin position="3"/>
        <end position="228"/>
    </location>
</feature>
<dbReference type="InterPro" id="IPR005835">
    <property type="entry name" value="NTP_transferase_dom"/>
</dbReference>
<dbReference type="CDD" id="cd04181">
    <property type="entry name" value="NTP_transferase"/>
    <property type="match status" value="1"/>
</dbReference>
<accession>A0A1F6CKM4</accession>
<dbReference type="Pfam" id="PF00483">
    <property type="entry name" value="NTP_transferase"/>
    <property type="match status" value="1"/>
</dbReference>
<proteinExistence type="predicted"/>
<comment type="caution">
    <text evidence="4">The sequence shown here is derived from an EMBL/GenBank/DDBJ whole genome shotgun (WGS) entry which is preliminary data.</text>
</comment>
<reference evidence="4 5" key="1">
    <citation type="journal article" date="2016" name="Nat. Commun.">
        <title>Thousands of microbial genomes shed light on interconnected biogeochemical processes in an aquifer system.</title>
        <authorList>
            <person name="Anantharaman K."/>
            <person name="Brown C.T."/>
            <person name="Hug L.A."/>
            <person name="Sharon I."/>
            <person name="Castelle C.J."/>
            <person name="Probst A.J."/>
            <person name="Thomas B.C."/>
            <person name="Singh A."/>
            <person name="Wilkins M.J."/>
            <person name="Karaoz U."/>
            <person name="Brodie E.L."/>
            <person name="Williams K.H."/>
            <person name="Hubbard S.S."/>
            <person name="Banfield J.F."/>
        </authorList>
    </citation>
    <scope>NUCLEOTIDE SEQUENCE [LARGE SCALE GENOMIC DNA]</scope>
</reference>
<gene>
    <name evidence="4" type="ORF">A2763_03545</name>
</gene>
<dbReference type="EMBL" id="MFKV01000027">
    <property type="protein sequence ID" value="OGG49803.1"/>
    <property type="molecule type" value="Genomic_DNA"/>
</dbReference>
<dbReference type="InterPro" id="IPR050065">
    <property type="entry name" value="GlmU-like"/>
</dbReference>
<dbReference type="Proteomes" id="UP000178370">
    <property type="component" value="Unassembled WGS sequence"/>
</dbReference>
<dbReference type="PANTHER" id="PTHR43584">
    <property type="entry name" value="NUCLEOTIDYL TRANSFERASE"/>
    <property type="match status" value="1"/>
</dbReference>
<dbReference type="AlphaFoldDB" id="A0A1F6CKM4"/>
<evidence type="ECO:0000259" key="3">
    <source>
        <dbReference type="Pfam" id="PF00483"/>
    </source>
</evidence>
<dbReference type="PANTHER" id="PTHR43584:SF8">
    <property type="entry name" value="N-ACETYLMURAMATE ALPHA-1-PHOSPHATE URIDYLYLTRANSFERASE"/>
    <property type="match status" value="1"/>
</dbReference>
<dbReference type="STRING" id="1798482.A2763_03545"/>
<organism evidence="4 5">
    <name type="scientific">Candidatus Kaiserbacteria bacterium RIFCSPHIGHO2_01_FULL_54_36</name>
    <dbReference type="NCBI Taxonomy" id="1798482"/>
    <lineage>
        <taxon>Bacteria</taxon>
        <taxon>Candidatus Kaiseribacteriota</taxon>
    </lineage>
</organism>
<dbReference type="SUPFAM" id="SSF53448">
    <property type="entry name" value="Nucleotide-diphospho-sugar transferases"/>
    <property type="match status" value="1"/>
</dbReference>
<evidence type="ECO:0000256" key="1">
    <source>
        <dbReference type="ARBA" id="ARBA00022679"/>
    </source>
</evidence>
<dbReference type="GO" id="GO:0016779">
    <property type="term" value="F:nucleotidyltransferase activity"/>
    <property type="evidence" value="ECO:0007669"/>
    <property type="project" value="UniProtKB-KW"/>
</dbReference>
<evidence type="ECO:0000313" key="5">
    <source>
        <dbReference type="Proteomes" id="UP000178370"/>
    </source>
</evidence>
<keyword evidence="2" id="KW-0548">Nucleotidyltransferase</keyword>
<dbReference type="InterPro" id="IPR029044">
    <property type="entry name" value="Nucleotide-diphossugar_trans"/>
</dbReference>
<protein>
    <recommendedName>
        <fullName evidence="3">Nucleotidyl transferase domain-containing protein</fullName>
    </recommendedName>
</protein>
<evidence type="ECO:0000313" key="4">
    <source>
        <dbReference type="EMBL" id="OGG49803.1"/>
    </source>
</evidence>
<name>A0A1F6CKM4_9BACT</name>